<keyword evidence="7 9" id="KW-0472">Membrane</keyword>
<reference evidence="11" key="1">
    <citation type="submission" date="2021-11" db="EMBL/GenBank/DDBJ databases">
        <authorList>
            <consortium name="Genoscope - CEA"/>
            <person name="William W."/>
        </authorList>
    </citation>
    <scope>NUCLEOTIDE SEQUENCE</scope>
</reference>
<evidence type="ECO:0000256" key="7">
    <source>
        <dbReference type="ARBA" id="ARBA00023136"/>
    </source>
</evidence>
<sequence>MFHAPRPHYHHRRRGRNDQGANISPMVIMLCMKVWQAYQDSPVKPPVKSSVQDLSAAMACWWARGTLESNGSQRRRRAQVTFALAAYNIAAHVYPAIAMPFSLGQVCFSTGAFWAAWCARDLVEVAVRTFGSVFTHADDMHLYWNMGSLLVKGVLLEDRLGSEALAVFVAFSIVASSGIQLVVAPFLARAFGYDCGCAVGFSGVLFAMKVVLNYGDHAAGSDATSSVWGVRVASRHAHWLEILVSGYLSPRSSLVGHACGALAGMCWLQLPLLHALINTFKAPAPARNRFTDGRGTAGAPRRPAPPPAEDQPIPPANRDADEVRRRRVARFG</sequence>
<dbReference type="InterPro" id="IPR022764">
    <property type="entry name" value="Peptidase_S54_rhomboid_dom"/>
</dbReference>
<keyword evidence="4 9" id="KW-0812">Transmembrane</keyword>
<name>A0A8J2SVL3_9STRA</name>
<comment type="subcellular location">
    <subcellularLocation>
        <location evidence="1">Membrane</location>
        <topology evidence="1">Multi-pass membrane protein</topology>
    </subcellularLocation>
</comment>
<evidence type="ECO:0000256" key="8">
    <source>
        <dbReference type="SAM" id="MobiDB-lite"/>
    </source>
</evidence>
<dbReference type="OrthoDB" id="10257275at2759"/>
<comment type="similarity">
    <text evidence="2">Belongs to the peptidase S54 family.</text>
</comment>
<feature type="domain" description="Peptidase S54 rhomboid" evidence="10">
    <location>
        <begin position="127"/>
        <end position="267"/>
    </location>
</feature>
<feature type="compositionally biased region" description="Pro residues" evidence="8">
    <location>
        <begin position="302"/>
        <end position="315"/>
    </location>
</feature>
<dbReference type="SUPFAM" id="SSF144091">
    <property type="entry name" value="Rhomboid-like"/>
    <property type="match status" value="1"/>
</dbReference>
<dbReference type="Pfam" id="PF01694">
    <property type="entry name" value="Rhomboid"/>
    <property type="match status" value="1"/>
</dbReference>
<organism evidence="11 12">
    <name type="scientific">Pelagomonas calceolata</name>
    <dbReference type="NCBI Taxonomy" id="35677"/>
    <lineage>
        <taxon>Eukaryota</taxon>
        <taxon>Sar</taxon>
        <taxon>Stramenopiles</taxon>
        <taxon>Ochrophyta</taxon>
        <taxon>Pelagophyceae</taxon>
        <taxon>Pelagomonadales</taxon>
        <taxon>Pelagomonadaceae</taxon>
        <taxon>Pelagomonas</taxon>
    </lineage>
</organism>
<evidence type="ECO:0000259" key="10">
    <source>
        <dbReference type="Pfam" id="PF01694"/>
    </source>
</evidence>
<evidence type="ECO:0000313" key="12">
    <source>
        <dbReference type="Proteomes" id="UP000789595"/>
    </source>
</evidence>
<dbReference type="Proteomes" id="UP000789595">
    <property type="component" value="Unassembled WGS sequence"/>
</dbReference>
<evidence type="ECO:0000256" key="9">
    <source>
        <dbReference type="SAM" id="Phobius"/>
    </source>
</evidence>
<dbReference type="PANTHER" id="PTHR43066:SF1">
    <property type="entry name" value="RHOMBOID PROTEIN 2"/>
    <property type="match status" value="1"/>
</dbReference>
<dbReference type="Gene3D" id="1.20.1540.10">
    <property type="entry name" value="Rhomboid-like"/>
    <property type="match status" value="1"/>
</dbReference>
<dbReference type="GO" id="GO:0016020">
    <property type="term" value="C:membrane"/>
    <property type="evidence" value="ECO:0007669"/>
    <property type="project" value="UniProtKB-SubCell"/>
</dbReference>
<evidence type="ECO:0000256" key="2">
    <source>
        <dbReference type="ARBA" id="ARBA00009045"/>
    </source>
</evidence>
<dbReference type="GO" id="GO:0004252">
    <property type="term" value="F:serine-type endopeptidase activity"/>
    <property type="evidence" value="ECO:0007669"/>
    <property type="project" value="InterPro"/>
</dbReference>
<proteinExistence type="inferred from homology"/>
<accession>A0A8J2SVL3</accession>
<evidence type="ECO:0000256" key="3">
    <source>
        <dbReference type="ARBA" id="ARBA00022670"/>
    </source>
</evidence>
<feature type="transmembrane region" description="Helical" evidence="9">
    <location>
        <begin position="164"/>
        <end position="184"/>
    </location>
</feature>
<dbReference type="PANTHER" id="PTHR43066">
    <property type="entry name" value="RHOMBOID-RELATED PROTEIN"/>
    <property type="match status" value="1"/>
</dbReference>
<gene>
    <name evidence="11" type="ORF">PECAL_4P19960</name>
</gene>
<evidence type="ECO:0000256" key="4">
    <source>
        <dbReference type="ARBA" id="ARBA00022692"/>
    </source>
</evidence>
<protein>
    <recommendedName>
        <fullName evidence="10">Peptidase S54 rhomboid domain-containing protein</fullName>
    </recommendedName>
</protein>
<dbReference type="GO" id="GO:0006508">
    <property type="term" value="P:proteolysis"/>
    <property type="evidence" value="ECO:0007669"/>
    <property type="project" value="UniProtKB-KW"/>
</dbReference>
<evidence type="ECO:0000256" key="6">
    <source>
        <dbReference type="ARBA" id="ARBA00022989"/>
    </source>
</evidence>
<keyword evidence="5" id="KW-0378">Hydrolase</keyword>
<dbReference type="InterPro" id="IPR035952">
    <property type="entry name" value="Rhomboid-like_sf"/>
</dbReference>
<comment type="caution">
    <text evidence="11">The sequence shown here is derived from an EMBL/GenBank/DDBJ whole genome shotgun (WGS) entry which is preliminary data.</text>
</comment>
<dbReference type="EMBL" id="CAKKNE010000004">
    <property type="protein sequence ID" value="CAH0374697.1"/>
    <property type="molecule type" value="Genomic_DNA"/>
</dbReference>
<feature type="region of interest" description="Disordered" evidence="8">
    <location>
        <begin position="287"/>
        <end position="332"/>
    </location>
</feature>
<evidence type="ECO:0000313" key="11">
    <source>
        <dbReference type="EMBL" id="CAH0374697.1"/>
    </source>
</evidence>
<keyword evidence="6 9" id="KW-1133">Transmembrane helix</keyword>
<keyword evidence="3" id="KW-0645">Protease</keyword>
<evidence type="ECO:0000256" key="1">
    <source>
        <dbReference type="ARBA" id="ARBA00004141"/>
    </source>
</evidence>
<evidence type="ECO:0000256" key="5">
    <source>
        <dbReference type="ARBA" id="ARBA00022801"/>
    </source>
</evidence>
<dbReference type="AlphaFoldDB" id="A0A8J2SVL3"/>
<keyword evidence="12" id="KW-1185">Reference proteome</keyword>